<dbReference type="AlphaFoldDB" id="A0A379VSH8"/>
<evidence type="ECO:0000313" key="1">
    <source>
        <dbReference type="EMBL" id="SUH09114.1"/>
    </source>
</evidence>
<dbReference type="EMBL" id="UGXR01000001">
    <property type="protein sequence ID" value="SUH09114.1"/>
    <property type="molecule type" value="Genomic_DNA"/>
</dbReference>
<dbReference type="Proteomes" id="UP000254346">
    <property type="component" value="Unassembled WGS sequence"/>
</dbReference>
<evidence type="ECO:0000313" key="2">
    <source>
        <dbReference type="Proteomes" id="UP000254346"/>
    </source>
</evidence>
<accession>A0A379VSH8</accession>
<protein>
    <submittedName>
        <fullName evidence="1">Uncharacterized protein</fullName>
    </submittedName>
</protein>
<name>A0A379VSH8_SALET</name>
<organism evidence="1 2">
    <name type="scientific">Salmonella enterica I</name>
    <dbReference type="NCBI Taxonomy" id="59201"/>
    <lineage>
        <taxon>Bacteria</taxon>
        <taxon>Pseudomonadati</taxon>
        <taxon>Pseudomonadota</taxon>
        <taxon>Gammaproteobacteria</taxon>
        <taxon>Enterobacterales</taxon>
        <taxon>Enterobacteriaceae</taxon>
        <taxon>Salmonella</taxon>
    </lineage>
</organism>
<sequence>MIEVFEAFGWTFTFRQSGSGSTVLSLHWIETVIIAFDTPVELVLQIIVPEIYHF</sequence>
<gene>
    <name evidence="1" type="ORF">NCTC8256_03078</name>
</gene>
<proteinExistence type="predicted"/>
<reference evidence="1 2" key="1">
    <citation type="submission" date="2018-06" db="EMBL/GenBank/DDBJ databases">
        <authorList>
            <consortium name="Pathogen Informatics"/>
            <person name="Doyle S."/>
        </authorList>
    </citation>
    <scope>NUCLEOTIDE SEQUENCE [LARGE SCALE GENOMIC DNA]</scope>
    <source>
        <strain evidence="1 2">NCTC8256</strain>
    </source>
</reference>